<dbReference type="EC" id="6.3.2.10" evidence="10 11"/>
<evidence type="ECO:0000256" key="8">
    <source>
        <dbReference type="ARBA" id="ARBA00023306"/>
    </source>
</evidence>
<keyword evidence="7 10" id="KW-0573">Peptidoglycan synthesis</keyword>
<keyword evidence="15" id="KW-1185">Reference proteome</keyword>
<dbReference type="InterPro" id="IPR051046">
    <property type="entry name" value="MurCDEF_CellWall_CoF430Synth"/>
</dbReference>
<dbReference type="HAMAP" id="MF_02019">
    <property type="entry name" value="MurF"/>
    <property type="match status" value="1"/>
</dbReference>
<dbReference type="InterPro" id="IPR036615">
    <property type="entry name" value="Mur_ligase_C_dom_sf"/>
</dbReference>
<dbReference type="Pfam" id="PF08245">
    <property type="entry name" value="Mur_ligase_M"/>
    <property type="match status" value="1"/>
</dbReference>
<dbReference type="SUPFAM" id="SSF63418">
    <property type="entry name" value="MurE/MurF N-terminal domain"/>
    <property type="match status" value="1"/>
</dbReference>
<keyword evidence="6 10" id="KW-0133">Cell shape</keyword>
<dbReference type="GO" id="GO:0008766">
    <property type="term" value="F:UDP-N-acetylmuramoylalanyl-D-glutamyl-2,6-diaminopimelate-D-alanyl-D-alanine ligase activity"/>
    <property type="evidence" value="ECO:0007669"/>
    <property type="project" value="RHEA"/>
</dbReference>
<dbReference type="GO" id="GO:0005737">
    <property type="term" value="C:cytoplasm"/>
    <property type="evidence" value="ECO:0007669"/>
    <property type="project" value="UniProtKB-SubCell"/>
</dbReference>
<keyword evidence="4 10" id="KW-0547">Nucleotide-binding</keyword>
<dbReference type="OrthoDB" id="9801978at2"/>
<evidence type="ECO:0000256" key="5">
    <source>
        <dbReference type="ARBA" id="ARBA00022840"/>
    </source>
</evidence>
<comment type="caution">
    <text evidence="14">The sequence shown here is derived from an EMBL/GenBank/DDBJ whole genome shotgun (WGS) entry which is preliminary data.</text>
</comment>
<dbReference type="GO" id="GO:0008360">
    <property type="term" value="P:regulation of cell shape"/>
    <property type="evidence" value="ECO:0007669"/>
    <property type="project" value="UniProtKB-KW"/>
</dbReference>
<evidence type="ECO:0000256" key="11">
    <source>
        <dbReference type="RuleBase" id="RU004136"/>
    </source>
</evidence>
<dbReference type="InterPro" id="IPR004101">
    <property type="entry name" value="Mur_ligase_C"/>
</dbReference>
<evidence type="ECO:0000313" key="14">
    <source>
        <dbReference type="EMBL" id="RKS44906.1"/>
    </source>
</evidence>
<keyword evidence="9 10" id="KW-0961">Cell wall biogenesis/degradation</keyword>
<dbReference type="Pfam" id="PF02875">
    <property type="entry name" value="Mur_ligase_C"/>
    <property type="match status" value="1"/>
</dbReference>
<dbReference type="PANTHER" id="PTHR43024:SF1">
    <property type="entry name" value="UDP-N-ACETYLMURAMOYL-TRIPEPTIDE--D-ALANYL-D-ALANINE LIGASE"/>
    <property type="match status" value="1"/>
</dbReference>
<dbReference type="SUPFAM" id="SSF53244">
    <property type="entry name" value="MurD-like peptide ligases, peptide-binding domain"/>
    <property type="match status" value="1"/>
</dbReference>
<dbReference type="RefSeq" id="WP_121346407.1">
    <property type="nucleotide sequence ID" value="NZ_RBLG01000004.1"/>
</dbReference>
<evidence type="ECO:0000256" key="6">
    <source>
        <dbReference type="ARBA" id="ARBA00022960"/>
    </source>
</evidence>
<keyword evidence="8 10" id="KW-0131">Cell cycle</keyword>
<evidence type="ECO:0000256" key="3">
    <source>
        <dbReference type="ARBA" id="ARBA00022618"/>
    </source>
</evidence>
<dbReference type="PANTHER" id="PTHR43024">
    <property type="entry name" value="UDP-N-ACETYLMURAMOYL-TRIPEPTIDE--D-ALANYL-D-ALANINE LIGASE"/>
    <property type="match status" value="1"/>
</dbReference>
<dbReference type="InterPro" id="IPR005863">
    <property type="entry name" value="UDP-N-AcMur_synth"/>
</dbReference>
<dbReference type="InterPro" id="IPR013221">
    <property type="entry name" value="Mur_ligase_cen"/>
</dbReference>
<proteinExistence type="inferred from homology"/>
<feature type="binding site" evidence="10">
    <location>
        <begin position="97"/>
        <end position="103"/>
    </location>
    <ligand>
        <name>ATP</name>
        <dbReference type="ChEBI" id="CHEBI:30616"/>
    </ligand>
</feature>
<dbReference type="UniPathway" id="UPA00219"/>
<evidence type="ECO:0000256" key="4">
    <source>
        <dbReference type="ARBA" id="ARBA00022741"/>
    </source>
</evidence>
<comment type="subcellular location">
    <subcellularLocation>
        <location evidence="10 11">Cytoplasm</location>
    </subcellularLocation>
</comment>
<dbReference type="Gene3D" id="3.40.1190.10">
    <property type="entry name" value="Mur-like, catalytic domain"/>
    <property type="match status" value="1"/>
</dbReference>
<evidence type="ECO:0000256" key="1">
    <source>
        <dbReference type="ARBA" id="ARBA00022490"/>
    </source>
</evidence>
<comment type="function">
    <text evidence="10 11">Involved in cell wall formation. Catalyzes the final step in the synthesis of UDP-N-acetylmuramoyl-pentapeptide, the precursor of murein.</text>
</comment>
<comment type="similarity">
    <text evidence="10">Belongs to the MurCDEF family. MurF subfamily.</text>
</comment>
<dbReference type="GO" id="GO:0005524">
    <property type="term" value="F:ATP binding"/>
    <property type="evidence" value="ECO:0007669"/>
    <property type="project" value="UniProtKB-UniRule"/>
</dbReference>
<evidence type="ECO:0000256" key="7">
    <source>
        <dbReference type="ARBA" id="ARBA00022984"/>
    </source>
</evidence>
<comment type="pathway">
    <text evidence="10 11">Cell wall biogenesis; peptidoglycan biosynthesis.</text>
</comment>
<keyword evidence="3 10" id="KW-0132">Cell division</keyword>
<gene>
    <name evidence="10" type="primary">murF</name>
    <name evidence="14" type="ORF">BC962_2578</name>
</gene>
<dbReference type="Proteomes" id="UP000276282">
    <property type="component" value="Unassembled WGS sequence"/>
</dbReference>
<evidence type="ECO:0000259" key="13">
    <source>
        <dbReference type="Pfam" id="PF08245"/>
    </source>
</evidence>
<dbReference type="EMBL" id="RBLG01000004">
    <property type="protein sequence ID" value="RKS44906.1"/>
    <property type="molecule type" value="Genomic_DNA"/>
</dbReference>
<keyword evidence="1 10" id="KW-0963">Cytoplasm</keyword>
<organism evidence="14 15">
    <name type="scientific">Gillisia mitskevichiae</name>
    <dbReference type="NCBI Taxonomy" id="270921"/>
    <lineage>
        <taxon>Bacteria</taxon>
        <taxon>Pseudomonadati</taxon>
        <taxon>Bacteroidota</taxon>
        <taxon>Flavobacteriia</taxon>
        <taxon>Flavobacteriales</taxon>
        <taxon>Flavobacteriaceae</taxon>
        <taxon>Gillisia</taxon>
    </lineage>
</organism>
<accession>A0A495P4K7</accession>
<keyword evidence="2 10" id="KW-0436">Ligase</keyword>
<keyword evidence="5 10" id="KW-0067">ATP-binding</keyword>
<dbReference type="GO" id="GO:0047480">
    <property type="term" value="F:UDP-N-acetylmuramoyl-tripeptide-D-alanyl-D-alanine ligase activity"/>
    <property type="evidence" value="ECO:0007669"/>
    <property type="project" value="UniProtKB-UniRule"/>
</dbReference>
<reference evidence="14 15" key="1">
    <citation type="submission" date="2018-10" db="EMBL/GenBank/DDBJ databases">
        <title>Genomic Encyclopedia of Archaeal and Bacterial Type Strains, Phase II (KMG-II): from individual species to whole genera.</title>
        <authorList>
            <person name="Goeker M."/>
        </authorList>
    </citation>
    <scope>NUCLEOTIDE SEQUENCE [LARGE SCALE GENOMIC DNA]</scope>
    <source>
        <strain evidence="14 15">DSM 19839</strain>
    </source>
</reference>
<evidence type="ECO:0000256" key="10">
    <source>
        <dbReference type="HAMAP-Rule" id="MF_02019"/>
    </source>
</evidence>
<dbReference type="NCBIfam" id="TIGR01143">
    <property type="entry name" value="murF"/>
    <property type="match status" value="1"/>
</dbReference>
<feature type="domain" description="Mur ligase central" evidence="13">
    <location>
        <begin position="95"/>
        <end position="273"/>
    </location>
</feature>
<dbReference type="InterPro" id="IPR035911">
    <property type="entry name" value="MurE/MurF_N"/>
</dbReference>
<evidence type="ECO:0000313" key="15">
    <source>
        <dbReference type="Proteomes" id="UP000276282"/>
    </source>
</evidence>
<feature type="domain" description="Mur ligase C-terminal" evidence="12">
    <location>
        <begin position="298"/>
        <end position="415"/>
    </location>
</feature>
<comment type="catalytic activity">
    <reaction evidence="10 11">
        <text>D-alanyl-D-alanine + UDP-N-acetyl-alpha-D-muramoyl-L-alanyl-gamma-D-glutamyl-meso-2,6-diaminopimelate + ATP = UDP-N-acetyl-alpha-D-muramoyl-L-alanyl-gamma-D-glutamyl-meso-2,6-diaminopimeloyl-D-alanyl-D-alanine + ADP + phosphate + H(+)</text>
        <dbReference type="Rhea" id="RHEA:28374"/>
        <dbReference type="ChEBI" id="CHEBI:15378"/>
        <dbReference type="ChEBI" id="CHEBI:30616"/>
        <dbReference type="ChEBI" id="CHEBI:43474"/>
        <dbReference type="ChEBI" id="CHEBI:57822"/>
        <dbReference type="ChEBI" id="CHEBI:61386"/>
        <dbReference type="ChEBI" id="CHEBI:83905"/>
        <dbReference type="ChEBI" id="CHEBI:456216"/>
        <dbReference type="EC" id="6.3.2.10"/>
    </reaction>
</comment>
<dbReference type="GO" id="GO:0051301">
    <property type="term" value="P:cell division"/>
    <property type="evidence" value="ECO:0007669"/>
    <property type="project" value="UniProtKB-KW"/>
</dbReference>
<evidence type="ECO:0000259" key="12">
    <source>
        <dbReference type="Pfam" id="PF02875"/>
    </source>
</evidence>
<dbReference type="GO" id="GO:0071555">
    <property type="term" value="P:cell wall organization"/>
    <property type="evidence" value="ECO:0007669"/>
    <property type="project" value="UniProtKB-KW"/>
</dbReference>
<name>A0A495P4K7_9FLAO</name>
<evidence type="ECO:0000256" key="9">
    <source>
        <dbReference type="ARBA" id="ARBA00023316"/>
    </source>
</evidence>
<dbReference type="Gene3D" id="3.90.190.20">
    <property type="entry name" value="Mur ligase, C-terminal domain"/>
    <property type="match status" value="1"/>
</dbReference>
<dbReference type="Gene3D" id="3.40.1390.10">
    <property type="entry name" value="MurE/MurF, N-terminal domain"/>
    <property type="match status" value="1"/>
</dbReference>
<dbReference type="AlphaFoldDB" id="A0A495P4K7"/>
<dbReference type="GO" id="GO:0009252">
    <property type="term" value="P:peptidoglycan biosynthetic process"/>
    <property type="evidence" value="ECO:0007669"/>
    <property type="project" value="UniProtKB-UniRule"/>
</dbReference>
<sequence>MNIETLHKLFLKSKGVATDTRAIKSEHLFFALKGDNFNGNLFAEKALSKGASYAIIDEDILPNNDRCILVENVLDTLQQLSSYHRTFLNIPILAITGSNGKTTSKELIYAVLKKKFETIATIGNLNNHIGVPLTLLSMNSKTEFGIVEMGANHPKEIEKLCEIAKPNYGYITNFGKAHLEGFGSIEGVILAKSELYNYLKLNRGKIFLNIDDPIQQKQSSYNDVFTFGESTEADIIIKYDNSNTLAEVEYQNSIIKSQLTGTYNAINIAASVSIGLYFKISLESIQKAVYNYIPKNNRSQILKCGSNSLLMDAYNANPTSMIAALESFKDNPAKNKIVILGDMFELGTSSEEEHQIIVNYIETLELSKAFIVGKNFYRTKSKNEHIKKFENFSDLQIALESNKIQNSYILIKGSRGMALERVVDILKSTTR</sequence>
<protein>
    <recommendedName>
        <fullName evidence="10 11">UDP-N-acetylmuramoyl-tripeptide--D-alanyl-D-alanine ligase</fullName>
        <ecNumber evidence="10 11">6.3.2.10</ecNumber>
    </recommendedName>
    <alternativeName>
        <fullName evidence="10">D-alanyl-D-alanine-adding enzyme</fullName>
    </alternativeName>
</protein>
<evidence type="ECO:0000256" key="2">
    <source>
        <dbReference type="ARBA" id="ARBA00022598"/>
    </source>
</evidence>
<dbReference type="InterPro" id="IPR036565">
    <property type="entry name" value="Mur-like_cat_sf"/>
</dbReference>
<dbReference type="SUPFAM" id="SSF53623">
    <property type="entry name" value="MurD-like peptide ligases, catalytic domain"/>
    <property type="match status" value="1"/>
</dbReference>